<feature type="transmembrane region" description="Helical" evidence="1">
    <location>
        <begin position="63"/>
        <end position="84"/>
    </location>
</feature>
<feature type="transmembrane region" description="Helical" evidence="1">
    <location>
        <begin position="12"/>
        <end position="30"/>
    </location>
</feature>
<accession>A0ABY9K3L5</accession>
<name>A0ABY9K3L5_9HYPH</name>
<keyword evidence="1" id="KW-0812">Transmembrane</keyword>
<keyword evidence="3" id="KW-1185">Reference proteome</keyword>
<evidence type="ECO:0000313" key="2">
    <source>
        <dbReference type="EMBL" id="WLS03116.1"/>
    </source>
</evidence>
<proteinExistence type="predicted"/>
<dbReference type="RefSeq" id="WP_306158621.1">
    <property type="nucleotide sequence ID" value="NZ_CP132314.1"/>
</dbReference>
<keyword evidence="1" id="KW-1133">Transmembrane helix</keyword>
<evidence type="ECO:0000313" key="3">
    <source>
        <dbReference type="Proteomes" id="UP001225788"/>
    </source>
</evidence>
<gene>
    <name evidence="2" type="ORF">Q9315_00265</name>
</gene>
<evidence type="ECO:0000256" key="1">
    <source>
        <dbReference type="SAM" id="Phobius"/>
    </source>
</evidence>
<reference evidence="2 3" key="1">
    <citation type="submission" date="2023-08" db="EMBL/GenBank/DDBJ databases">
        <title>Pathogen: clinical or host-associated sample.</title>
        <authorList>
            <person name="Hergert J."/>
            <person name="Casey R."/>
            <person name="Wagner J."/>
            <person name="Young E.L."/>
            <person name="Oakeson K.F."/>
        </authorList>
    </citation>
    <scope>NUCLEOTIDE SEQUENCE [LARGE SCALE GENOMIC DNA]</scope>
    <source>
        <strain evidence="2 3">UPHL-collab-2</strain>
    </source>
</reference>
<organism evidence="2 3">
    <name type="scientific">Shinella oryzae</name>
    <dbReference type="NCBI Taxonomy" id="2871820"/>
    <lineage>
        <taxon>Bacteria</taxon>
        <taxon>Pseudomonadati</taxon>
        <taxon>Pseudomonadota</taxon>
        <taxon>Alphaproteobacteria</taxon>
        <taxon>Hyphomicrobiales</taxon>
        <taxon>Rhizobiaceae</taxon>
        <taxon>Shinella</taxon>
    </lineage>
</organism>
<sequence length="223" mass="24514">MNPDLIKLPWETLLTLASGYAGYFVANVGVRDHHKAIDTAFTTLLFGFLAIFVYSVLKIQFGWGIAYASLIALGASLGSGAFWAKWGRRLFYKTLRLCRISYNDELPNAWMSLFGFADVTVTQLSVKLKDGTRLSCANTNKFVNQPNGACVLGAKGDILMYVTHCQPAGKDEYELDCVIDADWGGEITYIPADQIARIDIRRKPVQSRLGRGGVDPPSPVKGV</sequence>
<protein>
    <submittedName>
        <fullName evidence="2">Uncharacterized protein</fullName>
    </submittedName>
</protein>
<dbReference type="Proteomes" id="UP001225788">
    <property type="component" value="Chromosome"/>
</dbReference>
<dbReference type="EMBL" id="CP132314">
    <property type="protein sequence ID" value="WLS03116.1"/>
    <property type="molecule type" value="Genomic_DNA"/>
</dbReference>
<keyword evidence="1" id="KW-0472">Membrane</keyword>
<feature type="transmembrane region" description="Helical" evidence="1">
    <location>
        <begin position="37"/>
        <end position="57"/>
    </location>
</feature>